<feature type="region of interest" description="Disordered" evidence="1">
    <location>
        <begin position="1"/>
        <end position="40"/>
    </location>
</feature>
<keyword evidence="3" id="KW-1185">Reference proteome</keyword>
<evidence type="ECO:0000313" key="2">
    <source>
        <dbReference type="EMBL" id="CBG39981.1"/>
    </source>
</evidence>
<dbReference type="InterPro" id="IPR020080">
    <property type="entry name" value="OM_adhesin/peptidase_omptin"/>
</dbReference>
<dbReference type="SUPFAM" id="SSF69917">
    <property type="entry name" value="OMPT-like"/>
    <property type="match status" value="1"/>
</dbReference>
<feature type="compositionally biased region" description="Basic residues" evidence="1">
    <location>
        <begin position="16"/>
        <end position="26"/>
    </location>
</feature>
<proteinExistence type="predicted"/>
<evidence type="ECO:0000256" key="1">
    <source>
        <dbReference type="SAM" id="MobiDB-lite"/>
    </source>
</evidence>
<gene>
    <name evidence="2" type="ordered locus">HMU07240</name>
</gene>
<dbReference type="KEGG" id="hms:HMU07240"/>
<evidence type="ECO:0000313" key="3">
    <source>
        <dbReference type="Proteomes" id="UP000001522"/>
    </source>
</evidence>
<dbReference type="eggNOG" id="ENOG50339EN">
    <property type="taxonomic scope" value="Bacteria"/>
</dbReference>
<dbReference type="HOGENOM" id="CLU_929905_0_0_7"/>
<name>D3UHK9_HELM1</name>
<reference evidence="2 3" key="1">
    <citation type="journal article" date="2010" name="BMC Genomics">
        <title>Comparative genomics and proteomics of Helicobacter mustelae, an ulcerogenic and carcinogenic gastric pathogen.</title>
        <authorList>
            <person name="O'Toole P.W."/>
            <person name="Snelling W.J."/>
            <person name="Canchaya C."/>
            <person name="Forde B.M."/>
            <person name="Hardie K.R."/>
            <person name="Josenhans C."/>
            <person name="Graham R.L.J."/>
            <person name="McMullan G."/>
            <person name="Parkhill J."/>
            <person name="Belda E."/>
            <person name="Bentley S.D."/>
        </authorList>
    </citation>
    <scope>NUCLEOTIDE SEQUENCE [LARGE SCALE GENOMIC DNA]</scope>
    <source>
        <strain evidence="3">ATCC 43772 / LMG 18044 / NCTC 12198 / 12198</strain>
    </source>
</reference>
<dbReference type="EMBL" id="FN555004">
    <property type="protein sequence ID" value="CBG39981.1"/>
    <property type="molecule type" value="Genomic_DNA"/>
</dbReference>
<accession>D3UHK9</accession>
<evidence type="ECO:0008006" key="4">
    <source>
        <dbReference type="Google" id="ProtNLM"/>
    </source>
</evidence>
<dbReference type="Proteomes" id="UP000001522">
    <property type="component" value="Chromosome"/>
</dbReference>
<protein>
    <recommendedName>
        <fullName evidence="4">Outer membrane protein</fullName>
    </recommendedName>
</protein>
<sequence>MGLAHGLDDYSNYRSKPQKHKNKRNKNSQGNSNSNPSGKVVGGLDVGIEYYRYQEPGVMKISGPMMTFYGDVGYVKSFFKIQADGYFSTSLGANHYDGALQNNQTRAVTPYTADSKDWYGAINGKVGVTLFPQNKQFVFAYVGLGYRFLHNNVVSDYAYGRDQGYLYIPIGVMGEIPVKSTFSILGAVEYRFLIIGNNVSGFKKLGYDNNLHFVQRGGSGGRLSVGGKFYLSNGGAVRVKLYYDFWQIDHSNVVAAKKGGQVQGFFVEPKNNTMVLGASIGYVF</sequence>
<feature type="compositionally biased region" description="Low complexity" evidence="1">
    <location>
        <begin position="27"/>
        <end position="39"/>
    </location>
</feature>
<dbReference type="AlphaFoldDB" id="D3UHK9"/>
<dbReference type="GO" id="GO:0004190">
    <property type="term" value="F:aspartic-type endopeptidase activity"/>
    <property type="evidence" value="ECO:0007669"/>
    <property type="project" value="InterPro"/>
</dbReference>
<organism evidence="2 3">
    <name type="scientific">Helicobacter mustelae (strain ATCC 43772 / CCUG 25715 / CIP 103759 / LMG 18044 / NCTC 12198 / R85-136P)</name>
    <name type="common">Campylobacter mustelae</name>
    <dbReference type="NCBI Taxonomy" id="679897"/>
    <lineage>
        <taxon>Bacteria</taxon>
        <taxon>Pseudomonadati</taxon>
        <taxon>Campylobacterota</taxon>
        <taxon>Epsilonproteobacteria</taxon>
        <taxon>Campylobacterales</taxon>
        <taxon>Helicobacteraceae</taxon>
        <taxon>Helicobacter</taxon>
    </lineage>
</organism>
<dbReference type="STRING" id="679897.HMU07240"/>